<dbReference type="AlphaFoldDB" id="A0A433QX88"/>
<dbReference type="EMBL" id="RBNJ01000579">
    <property type="protein sequence ID" value="RUS34327.1"/>
    <property type="molecule type" value="Genomic_DNA"/>
</dbReference>
<evidence type="ECO:0000313" key="1">
    <source>
        <dbReference type="EMBL" id="RUS34327.1"/>
    </source>
</evidence>
<protein>
    <submittedName>
        <fullName evidence="1">Uncharacterized protein</fullName>
    </submittedName>
</protein>
<sequence>MHCRLSCTWLIRHFPECSHALWASGSRTYAFALIARGQDSAFGLRLSYAPDQDASEYYYEWRFGTR</sequence>
<organism evidence="1 2">
    <name type="scientific">Jimgerdemannia flammicorona</name>
    <dbReference type="NCBI Taxonomy" id="994334"/>
    <lineage>
        <taxon>Eukaryota</taxon>
        <taxon>Fungi</taxon>
        <taxon>Fungi incertae sedis</taxon>
        <taxon>Mucoromycota</taxon>
        <taxon>Mucoromycotina</taxon>
        <taxon>Endogonomycetes</taxon>
        <taxon>Endogonales</taxon>
        <taxon>Endogonaceae</taxon>
        <taxon>Jimgerdemannia</taxon>
    </lineage>
</organism>
<evidence type="ECO:0000313" key="2">
    <source>
        <dbReference type="Proteomes" id="UP000274822"/>
    </source>
</evidence>
<name>A0A433QX88_9FUNG</name>
<gene>
    <name evidence="1" type="ORF">BC938DRAFT_481178</name>
</gene>
<comment type="caution">
    <text evidence="1">The sequence shown here is derived from an EMBL/GenBank/DDBJ whole genome shotgun (WGS) entry which is preliminary data.</text>
</comment>
<proteinExistence type="predicted"/>
<dbReference type="Proteomes" id="UP000274822">
    <property type="component" value="Unassembled WGS sequence"/>
</dbReference>
<accession>A0A433QX88</accession>
<reference evidence="1 2" key="1">
    <citation type="journal article" date="2018" name="New Phytol.">
        <title>Phylogenomics of Endogonaceae and evolution of mycorrhizas within Mucoromycota.</title>
        <authorList>
            <person name="Chang Y."/>
            <person name="Desiro A."/>
            <person name="Na H."/>
            <person name="Sandor L."/>
            <person name="Lipzen A."/>
            <person name="Clum A."/>
            <person name="Barry K."/>
            <person name="Grigoriev I.V."/>
            <person name="Martin F.M."/>
            <person name="Stajich J.E."/>
            <person name="Smith M.E."/>
            <person name="Bonito G."/>
            <person name="Spatafora J.W."/>
        </authorList>
    </citation>
    <scope>NUCLEOTIDE SEQUENCE [LARGE SCALE GENOMIC DNA]</scope>
    <source>
        <strain evidence="1 2">AD002</strain>
    </source>
</reference>
<keyword evidence="2" id="KW-1185">Reference proteome</keyword>